<reference evidence="5" key="2">
    <citation type="submission" date="2025-04" db="UniProtKB">
        <authorList>
            <consortium name="RefSeq"/>
        </authorList>
    </citation>
    <scope>IDENTIFICATION</scope>
    <source>
        <strain evidence="5">DH4</strain>
        <tissue evidence="5">Whole body</tissue>
    </source>
</reference>
<evidence type="ECO:0000313" key="3">
    <source>
        <dbReference type="EnsemblMetazoa" id="XP_026299363"/>
    </source>
</evidence>
<feature type="compositionally biased region" description="Basic residues" evidence="1">
    <location>
        <begin position="502"/>
        <end position="511"/>
    </location>
</feature>
<gene>
    <name evidence="5" type="primary">LOC102654166</name>
</gene>
<feature type="compositionally biased region" description="Basic and acidic residues" evidence="1">
    <location>
        <begin position="280"/>
        <end position="320"/>
    </location>
</feature>
<feature type="region of interest" description="Disordered" evidence="1">
    <location>
        <begin position="266"/>
        <end position="618"/>
    </location>
</feature>
<keyword evidence="2" id="KW-0732">Signal</keyword>
<dbReference type="RefSeq" id="XP_026299363.1">
    <property type="nucleotide sequence ID" value="XM_026443578.1"/>
</dbReference>
<feature type="region of interest" description="Disordered" evidence="1">
    <location>
        <begin position="161"/>
        <end position="187"/>
    </location>
</feature>
<sequence length="851" mass="99906">MKRSMQPGMRVALATTFWLAVLVAGTVGHHPAGRLIFDQYSSPFDPHQYGVYRRAGGQPDWKDQDPVEKNHPFDPSINPPRSITNTGHDGQSHRHGTKYTSVDFSPSSPSNKRILKSKESLSRLEESFVADDTFQDQGPGSLEIYKLDLLRERPLLHGHQVTMFPSDNKGKSKAPKKTGHAETWKPKPDYLPMLLRKQSNTFDEPSTEVPPFGVGGVPELQVGCEGLEAAHYKERRSIGEGGGRDNEARDPWMLDVTPITLDLDYEAGGEEEEEEEEMDELLKLKRLETTTDGVKRNRGDMDAKLHSEFHSEKGAEKLPVRGDLGSSLKNGTRRIDALSSSSSSSSSPPSRRILWTEEEEGEGEGGREKRALWGFGESEGVVGSEELQTENQRRRMYEESRRREGERRRVESEIERIRGEYEGSLEERRREEEERQRRLNRWQLEERDGRERQGEEEARRRLEERKREWLSKQRKEEERRRDSNLIAEERERQRKLDESPPPRHHHQHHHRYQQEQKRKEEQERKLLEYVRRNQPVHLSNDSHDRSLAEQRRRMEEVRRIYNPGNGRRNHGPSANIDPRSYVEEGRRRMQEEEEEERRRGREERMREAERREEEERRRMSRWYEGERRRKEAARLEAERMAKVQREEEARRAAGGYGRRGLVDDHRRRQDLVPANLVLNETRRRPVVVERARQRQEEVERRRQEERRAKEAREREERDRVMKEQWRRQEEARLNALPVSARIIVQPQKPRLVSRIGGIDIDFLGANPFQGGVRFPNFPAPPTRRPVQSPPPCVWAVIQCCPSNQRLVTCFESLGCPGVNWDSNPCRDSVSQAARAQVEKFYRETEDEEERY</sequence>
<feature type="compositionally biased region" description="Low complexity" evidence="1">
    <location>
        <begin position="339"/>
        <end position="350"/>
    </location>
</feature>
<feature type="compositionally biased region" description="Polar residues" evidence="1">
    <location>
        <begin position="79"/>
        <end position="89"/>
    </location>
</feature>
<keyword evidence="4" id="KW-1185">Reference proteome</keyword>
<accession>A0A7M7MQD8</accession>
<protein>
    <submittedName>
        <fullName evidence="5">Trichohyalin isoform X1</fullName>
    </submittedName>
</protein>
<feature type="region of interest" description="Disordered" evidence="1">
    <location>
        <begin position="55"/>
        <end position="114"/>
    </location>
</feature>
<evidence type="ECO:0000313" key="4">
    <source>
        <dbReference type="Proteomes" id="UP000005203"/>
    </source>
</evidence>
<feature type="signal peptide" evidence="2">
    <location>
        <begin position="1"/>
        <end position="28"/>
    </location>
</feature>
<organism evidence="3">
    <name type="scientific">Apis mellifera</name>
    <name type="common">Honeybee</name>
    <dbReference type="NCBI Taxonomy" id="7460"/>
    <lineage>
        <taxon>Eukaryota</taxon>
        <taxon>Metazoa</taxon>
        <taxon>Ecdysozoa</taxon>
        <taxon>Arthropoda</taxon>
        <taxon>Hexapoda</taxon>
        <taxon>Insecta</taxon>
        <taxon>Pterygota</taxon>
        <taxon>Neoptera</taxon>
        <taxon>Endopterygota</taxon>
        <taxon>Hymenoptera</taxon>
        <taxon>Apocrita</taxon>
        <taxon>Aculeata</taxon>
        <taxon>Apoidea</taxon>
        <taxon>Anthophila</taxon>
        <taxon>Apidae</taxon>
        <taxon>Apis</taxon>
    </lineage>
</organism>
<dbReference type="KEGG" id="ame:102654166"/>
<feature type="compositionally biased region" description="Acidic residues" evidence="1">
    <location>
        <begin position="266"/>
        <end position="279"/>
    </location>
</feature>
<feature type="compositionally biased region" description="Low complexity" evidence="1">
    <location>
        <begin position="374"/>
        <end position="386"/>
    </location>
</feature>
<reference evidence="3" key="1">
    <citation type="submission" date="2021-01" db="UniProtKB">
        <authorList>
            <consortium name="EnsemblMetazoa"/>
        </authorList>
    </citation>
    <scope>IDENTIFICATION</scope>
    <source>
        <strain evidence="3">DH4</strain>
    </source>
</reference>
<dbReference type="EnsemblMetazoa" id="XM_026443578">
    <property type="protein sequence ID" value="XP_026299363"/>
    <property type="gene ID" value="LOC102654166"/>
</dbReference>
<feature type="region of interest" description="Disordered" evidence="1">
    <location>
        <begin position="692"/>
        <end position="716"/>
    </location>
</feature>
<feature type="compositionally biased region" description="Basic and acidic residues" evidence="1">
    <location>
        <begin position="391"/>
        <end position="501"/>
    </location>
</feature>
<feature type="compositionally biased region" description="Basic and acidic residues" evidence="1">
    <location>
        <begin position="512"/>
        <end position="531"/>
    </location>
</feature>
<accession>A0A8B8H6W5</accession>
<dbReference type="OrthoDB" id="6350087at2759"/>
<feature type="compositionally biased region" description="Basic and acidic residues" evidence="1">
    <location>
        <begin position="580"/>
        <end position="618"/>
    </location>
</feature>
<dbReference type="GeneID" id="102654166"/>
<feature type="compositionally biased region" description="Polar residues" evidence="1">
    <location>
        <begin position="98"/>
        <end position="111"/>
    </location>
</feature>
<evidence type="ECO:0000256" key="1">
    <source>
        <dbReference type="SAM" id="MobiDB-lite"/>
    </source>
</evidence>
<proteinExistence type="predicted"/>
<feature type="compositionally biased region" description="Basic and acidic residues" evidence="1">
    <location>
        <begin position="60"/>
        <end position="72"/>
    </location>
</feature>
<evidence type="ECO:0000313" key="5">
    <source>
        <dbReference type="RefSeq" id="XP_026299363.1"/>
    </source>
</evidence>
<dbReference type="Proteomes" id="UP000005203">
    <property type="component" value="Linkage group LG11"/>
</dbReference>
<evidence type="ECO:0000256" key="2">
    <source>
        <dbReference type="SAM" id="SignalP"/>
    </source>
</evidence>
<name>A0A7M7MQD8_APIME</name>
<feature type="chain" id="PRO_5044660597" evidence="2">
    <location>
        <begin position="29"/>
        <end position="851"/>
    </location>
</feature>
<dbReference type="AlphaFoldDB" id="A0A7M7MQD8"/>
<feature type="compositionally biased region" description="Basic and acidic residues" evidence="1">
    <location>
        <begin position="540"/>
        <end position="559"/>
    </location>
</feature>